<dbReference type="Pfam" id="PF01636">
    <property type="entry name" value="APH"/>
    <property type="match status" value="1"/>
</dbReference>
<reference evidence="2" key="1">
    <citation type="submission" date="2021-04" db="EMBL/GenBank/DDBJ databases">
        <title>Draft genome assembly of strain Phenylobacterium sp. 20VBR1 using MiniION and Illumina platforms.</title>
        <authorList>
            <person name="Thomas F.A."/>
            <person name="Krishnan K.P."/>
            <person name="Sinha R.K."/>
        </authorList>
    </citation>
    <scope>NUCLEOTIDE SEQUENCE</scope>
    <source>
        <strain evidence="2">20VBR1</strain>
    </source>
</reference>
<dbReference type="Proteomes" id="UP000622580">
    <property type="component" value="Unassembled WGS sequence"/>
</dbReference>
<dbReference type="RefSeq" id="WP_215341769.1">
    <property type="nucleotide sequence ID" value="NZ_JAGSGD010000001.1"/>
</dbReference>
<dbReference type="InterPro" id="IPR011009">
    <property type="entry name" value="Kinase-like_dom_sf"/>
</dbReference>
<dbReference type="AlphaFoldDB" id="A0A941HY44"/>
<dbReference type="Gene3D" id="3.90.1200.10">
    <property type="match status" value="1"/>
</dbReference>
<evidence type="ECO:0000313" key="2">
    <source>
        <dbReference type="EMBL" id="MBR7620987.1"/>
    </source>
</evidence>
<dbReference type="EMBL" id="JAGSGD010000001">
    <property type="protein sequence ID" value="MBR7620987.1"/>
    <property type="molecule type" value="Genomic_DNA"/>
</dbReference>
<evidence type="ECO:0000259" key="1">
    <source>
        <dbReference type="Pfam" id="PF01636"/>
    </source>
</evidence>
<protein>
    <submittedName>
        <fullName evidence="2">Phosphotransferase</fullName>
    </submittedName>
</protein>
<sequence>MQPSLGAKIGEGATAEVYAWAPGRVLKLFRAGTPHHISLHEARMTRAVFAAGGLAPEVFEEVMVEGRAGLVMARLEGPTLMQVTKSKAVSYAQAGVLLAEGLHAVHQAPPPPDVPVLRDYMAGSLRRARGTLSTPVAAGVLALIDRLSPRDGLCHGDPNPGNMILTTEGPRLIDWIAAMRAPAALDLASAHVMLTELAPHMADDPERPRAVNAALQAAYAGLSGTSPAALAASVEPYLPVVRALVLLGGAVPAQDARLRQRLAADFPA</sequence>
<dbReference type="InterPro" id="IPR002575">
    <property type="entry name" value="Aminoglycoside_PTrfase"/>
</dbReference>
<proteinExistence type="predicted"/>
<name>A0A941HY44_9CAUL</name>
<gene>
    <name evidence="2" type="ORF">JKL49_16455</name>
</gene>
<comment type="caution">
    <text evidence="2">The sequence shown here is derived from an EMBL/GenBank/DDBJ whole genome shotgun (WGS) entry which is preliminary data.</text>
</comment>
<evidence type="ECO:0000313" key="3">
    <source>
        <dbReference type="Proteomes" id="UP000622580"/>
    </source>
</evidence>
<feature type="domain" description="Aminoglycoside phosphotransferase" evidence="1">
    <location>
        <begin position="9"/>
        <end position="219"/>
    </location>
</feature>
<organism evidence="2 3">
    <name type="scientific">Phenylobacterium glaciei</name>
    <dbReference type="NCBI Taxonomy" id="2803784"/>
    <lineage>
        <taxon>Bacteria</taxon>
        <taxon>Pseudomonadati</taxon>
        <taxon>Pseudomonadota</taxon>
        <taxon>Alphaproteobacteria</taxon>
        <taxon>Caulobacterales</taxon>
        <taxon>Caulobacteraceae</taxon>
        <taxon>Phenylobacterium</taxon>
    </lineage>
</organism>
<accession>A0A941HY44</accession>
<keyword evidence="3" id="KW-1185">Reference proteome</keyword>
<dbReference type="SUPFAM" id="SSF56112">
    <property type="entry name" value="Protein kinase-like (PK-like)"/>
    <property type="match status" value="1"/>
</dbReference>